<dbReference type="InterPro" id="IPR036890">
    <property type="entry name" value="HATPase_C_sf"/>
</dbReference>
<evidence type="ECO:0000256" key="10">
    <source>
        <dbReference type="SAM" id="Phobius"/>
    </source>
</evidence>
<evidence type="ECO:0000259" key="12">
    <source>
        <dbReference type="PROSITE" id="PS50885"/>
    </source>
</evidence>
<keyword evidence="10" id="KW-0812">Transmembrane</keyword>
<gene>
    <name evidence="13" type="ORF">DI565_12020</name>
</gene>
<proteinExistence type="predicted"/>
<keyword evidence="7 13" id="KW-0418">Kinase</keyword>
<dbReference type="EMBL" id="QFPN01000006">
    <property type="protein sequence ID" value="PZQ14155.1"/>
    <property type="molecule type" value="Genomic_DNA"/>
</dbReference>
<name>A0A2W5KH24_ANCNO</name>
<organism evidence="13 14">
    <name type="scientific">Ancylobacter novellus</name>
    <name type="common">Thiobacillus novellus</name>
    <dbReference type="NCBI Taxonomy" id="921"/>
    <lineage>
        <taxon>Bacteria</taxon>
        <taxon>Pseudomonadati</taxon>
        <taxon>Pseudomonadota</taxon>
        <taxon>Alphaproteobacteria</taxon>
        <taxon>Hyphomicrobiales</taxon>
        <taxon>Xanthobacteraceae</taxon>
        <taxon>Ancylobacter</taxon>
    </lineage>
</organism>
<dbReference type="GO" id="GO:0005524">
    <property type="term" value="F:ATP binding"/>
    <property type="evidence" value="ECO:0007669"/>
    <property type="project" value="UniProtKB-KW"/>
</dbReference>
<comment type="caution">
    <text evidence="13">The sequence shown here is derived from an EMBL/GenBank/DDBJ whole genome shotgun (WGS) entry which is preliminary data.</text>
</comment>
<keyword evidence="10" id="KW-0472">Membrane</keyword>
<keyword evidence="5" id="KW-0808">Transferase</keyword>
<evidence type="ECO:0000256" key="2">
    <source>
        <dbReference type="ARBA" id="ARBA00004370"/>
    </source>
</evidence>
<keyword evidence="9" id="KW-0902">Two-component regulatory system</keyword>
<dbReference type="PROSITE" id="PS50885">
    <property type="entry name" value="HAMP"/>
    <property type="match status" value="1"/>
</dbReference>
<keyword evidence="4" id="KW-0597">Phosphoprotein</keyword>
<dbReference type="InterPro" id="IPR004358">
    <property type="entry name" value="Sig_transdc_His_kin-like_C"/>
</dbReference>
<evidence type="ECO:0000256" key="7">
    <source>
        <dbReference type="ARBA" id="ARBA00022777"/>
    </source>
</evidence>
<evidence type="ECO:0000259" key="11">
    <source>
        <dbReference type="PROSITE" id="PS50109"/>
    </source>
</evidence>
<dbReference type="EC" id="2.7.13.3" evidence="3"/>
<sequence length="486" mass="52023">MSGERAQAQAPTGRPGLSGKLLALTALFVMVSEILIFVPSVANFRLNFIDDQLNRARTAALALDAAPDGTVAEPLARKLLQVVGARALVLKTGEARRLLAVADMPPEVALTIDRREPVGPETVLEAFDVVLNGDKRLARVVDDAQEPGDEIEIVVEETALRKAMLAFSVNVLLLSLVISLMTGALVYLTLDLMIVRPVRRLTRTMVEFAEAPEDASRIVVASGRDDEIGVAEVELERMQLEIHGQLAQKSRLAALGLAVSKINHDLRNLLASAQLMSDRLGTVSDPTVQKLAPRLVATLDRAVSFCQSTLSYGAAQEQPPARRMTPLAEIVEDVRAGLGLAGGGSLGFVSSVERGLLIDADPDQLFRVLLNLGRNALQALESQGPTDPDRDQIRIVGRREGAVAVIELSDTGPGLPKKARDHLFEPFQGSTKSGGTGLGLAIAAELVRAHGGSIAFVEGTMGATFRITIPDRPIDLRARARERARA</sequence>
<dbReference type="SMART" id="SM00387">
    <property type="entry name" value="HATPase_c"/>
    <property type="match status" value="1"/>
</dbReference>
<dbReference type="Gene3D" id="3.30.565.10">
    <property type="entry name" value="Histidine kinase-like ATPase, C-terminal domain"/>
    <property type="match status" value="1"/>
</dbReference>
<dbReference type="PRINTS" id="PR00344">
    <property type="entry name" value="BCTRLSENSOR"/>
</dbReference>
<dbReference type="PANTHER" id="PTHR43065">
    <property type="entry name" value="SENSOR HISTIDINE KINASE"/>
    <property type="match status" value="1"/>
</dbReference>
<dbReference type="PANTHER" id="PTHR43065:SF10">
    <property type="entry name" value="PEROXIDE STRESS-ACTIVATED HISTIDINE KINASE MAK3"/>
    <property type="match status" value="1"/>
</dbReference>
<protein>
    <recommendedName>
        <fullName evidence="3">histidine kinase</fullName>
        <ecNumber evidence="3">2.7.13.3</ecNumber>
    </recommendedName>
</protein>
<reference evidence="13 14" key="1">
    <citation type="submission" date="2017-08" db="EMBL/GenBank/DDBJ databases">
        <title>Infants hospitalized years apart are colonized by the same room-sourced microbial strains.</title>
        <authorList>
            <person name="Brooks B."/>
            <person name="Olm M.R."/>
            <person name="Firek B.A."/>
            <person name="Baker R."/>
            <person name="Thomas B.C."/>
            <person name="Morowitz M.J."/>
            <person name="Banfield J.F."/>
        </authorList>
    </citation>
    <scope>NUCLEOTIDE SEQUENCE [LARGE SCALE GENOMIC DNA]</scope>
    <source>
        <strain evidence="13">S2_005_003_R2_43</strain>
    </source>
</reference>
<evidence type="ECO:0000256" key="8">
    <source>
        <dbReference type="ARBA" id="ARBA00022840"/>
    </source>
</evidence>
<dbReference type="CDD" id="cd00075">
    <property type="entry name" value="HATPase"/>
    <property type="match status" value="1"/>
</dbReference>
<evidence type="ECO:0000256" key="1">
    <source>
        <dbReference type="ARBA" id="ARBA00000085"/>
    </source>
</evidence>
<dbReference type="GO" id="GO:0016020">
    <property type="term" value="C:membrane"/>
    <property type="evidence" value="ECO:0007669"/>
    <property type="project" value="UniProtKB-SubCell"/>
</dbReference>
<dbReference type="Gene3D" id="1.10.287.130">
    <property type="match status" value="1"/>
</dbReference>
<evidence type="ECO:0000313" key="13">
    <source>
        <dbReference type="EMBL" id="PZQ14155.1"/>
    </source>
</evidence>
<feature type="transmembrane region" description="Helical" evidence="10">
    <location>
        <begin position="21"/>
        <end position="42"/>
    </location>
</feature>
<dbReference type="GO" id="GO:0004673">
    <property type="term" value="F:protein histidine kinase activity"/>
    <property type="evidence" value="ECO:0007669"/>
    <property type="project" value="UniProtKB-EC"/>
</dbReference>
<comment type="subcellular location">
    <subcellularLocation>
        <location evidence="2">Membrane</location>
    </subcellularLocation>
</comment>
<evidence type="ECO:0000256" key="4">
    <source>
        <dbReference type="ARBA" id="ARBA00022553"/>
    </source>
</evidence>
<keyword evidence="8" id="KW-0067">ATP-binding</keyword>
<accession>A0A2W5KH24</accession>
<feature type="domain" description="Histidine kinase" evidence="11">
    <location>
        <begin position="261"/>
        <end position="473"/>
    </location>
</feature>
<evidence type="ECO:0000256" key="5">
    <source>
        <dbReference type="ARBA" id="ARBA00022679"/>
    </source>
</evidence>
<dbReference type="PROSITE" id="PS50109">
    <property type="entry name" value="HIS_KIN"/>
    <property type="match status" value="1"/>
</dbReference>
<feature type="transmembrane region" description="Helical" evidence="10">
    <location>
        <begin position="171"/>
        <end position="195"/>
    </location>
</feature>
<dbReference type="SUPFAM" id="SSF55874">
    <property type="entry name" value="ATPase domain of HSP90 chaperone/DNA topoisomerase II/histidine kinase"/>
    <property type="match status" value="1"/>
</dbReference>
<dbReference type="InterPro" id="IPR003594">
    <property type="entry name" value="HATPase_dom"/>
</dbReference>
<dbReference type="InterPro" id="IPR005467">
    <property type="entry name" value="His_kinase_dom"/>
</dbReference>
<comment type="catalytic activity">
    <reaction evidence="1">
        <text>ATP + protein L-histidine = ADP + protein N-phospho-L-histidine.</text>
        <dbReference type="EC" id="2.7.13.3"/>
    </reaction>
</comment>
<dbReference type="AlphaFoldDB" id="A0A2W5KH24"/>
<evidence type="ECO:0000313" key="14">
    <source>
        <dbReference type="Proteomes" id="UP000249577"/>
    </source>
</evidence>
<dbReference type="InterPro" id="IPR003660">
    <property type="entry name" value="HAMP_dom"/>
</dbReference>
<dbReference type="GO" id="GO:0000160">
    <property type="term" value="P:phosphorelay signal transduction system"/>
    <property type="evidence" value="ECO:0007669"/>
    <property type="project" value="UniProtKB-KW"/>
</dbReference>
<keyword evidence="10" id="KW-1133">Transmembrane helix</keyword>
<feature type="domain" description="HAMP" evidence="12">
    <location>
        <begin position="192"/>
        <end position="247"/>
    </location>
</feature>
<dbReference type="Pfam" id="PF02518">
    <property type="entry name" value="HATPase_c"/>
    <property type="match status" value="1"/>
</dbReference>
<keyword evidence="6" id="KW-0547">Nucleotide-binding</keyword>
<dbReference type="Proteomes" id="UP000249577">
    <property type="component" value="Unassembled WGS sequence"/>
</dbReference>
<evidence type="ECO:0000256" key="3">
    <source>
        <dbReference type="ARBA" id="ARBA00012438"/>
    </source>
</evidence>
<evidence type="ECO:0000256" key="9">
    <source>
        <dbReference type="ARBA" id="ARBA00023012"/>
    </source>
</evidence>
<evidence type="ECO:0000256" key="6">
    <source>
        <dbReference type="ARBA" id="ARBA00022741"/>
    </source>
</evidence>